<evidence type="ECO:0000313" key="1">
    <source>
        <dbReference type="EMBL" id="JAD51304.1"/>
    </source>
</evidence>
<proteinExistence type="predicted"/>
<reference evidence="1" key="1">
    <citation type="submission" date="2014-09" db="EMBL/GenBank/DDBJ databases">
        <authorList>
            <person name="Magalhaes I.L.F."/>
            <person name="Oliveira U."/>
            <person name="Santos F.R."/>
            <person name="Vidigal T.H.D.A."/>
            <person name="Brescovit A.D."/>
            <person name="Santos A.J."/>
        </authorList>
    </citation>
    <scope>NUCLEOTIDE SEQUENCE</scope>
    <source>
        <tissue evidence="1">Shoot tissue taken approximately 20 cm above the soil surface</tissue>
    </source>
</reference>
<accession>A0A0A9AHZ3</accession>
<reference evidence="1" key="2">
    <citation type="journal article" date="2015" name="Data Brief">
        <title>Shoot transcriptome of the giant reed, Arundo donax.</title>
        <authorList>
            <person name="Barrero R.A."/>
            <person name="Guerrero F.D."/>
            <person name="Moolhuijzen P."/>
            <person name="Goolsby J.A."/>
            <person name="Tidwell J."/>
            <person name="Bellgard S.E."/>
            <person name="Bellgard M.I."/>
        </authorList>
    </citation>
    <scope>NUCLEOTIDE SEQUENCE</scope>
    <source>
        <tissue evidence="1">Shoot tissue taken approximately 20 cm above the soil surface</tissue>
    </source>
</reference>
<dbReference type="AlphaFoldDB" id="A0A0A9AHZ3"/>
<sequence length="46" mass="5229">MSSLSLMSSENQTNWMLHLLNFSNFTVDTRVIRNLIIDVLIFLGSG</sequence>
<organism evidence="1">
    <name type="scientific">Arundo donax</name>
    <name type="common">Giant reed</name>
    <name type="synonym">Donax arundinaceus</name>
    <dbReference type="NCBI Taxonomy" id="35708"/>
    <lineage>
        <taxon>Eukaryota</taxon>
        <taxon>Viridiplantae</taxon>
        <taxon>Streptophyta</taxon>
        <taxon>Embryophyta</taxon>
        <taxon>Tracheophyta</taxon>
        <taxon>Spermatophyta</taxon>
        <taxon>Magnoliopsida</taxon>
        <taxon>Liliopsida</taxon>
        <taxon>Poales</taxon>
        <taxon>Poaceae</taxon>
        <taxon>PACMAD clade</taxon>
        <taxon>Arundinoideae</taxon>
        <taxon>Arundineae</taxon>
        <taxon>Arundo</taxon>
    </lineage>
</organism>
<name>A0A0A9AHZ3_ARUDO</name>
<protein>
    <submittedName>
        <fullName evidence="1">Uncharacterized protein</fullName>
    </submittedName>
</protein>
<dbReference type="EMBL" id="GBRH01246591">
    <property type="protein sequence ID" value="JAD51304.1"/>
    <property type="molecule type" value="Transcribed_RNA"/>
</dbReference>